<comment type="caution">
    <text evidence="2">The sequence shown here is derived from an EMBL/GenBank/DDBJ whole genome shotgun (WGS) entry which is preliminary data.</text>
</comment>
<evidence type="ECO:0000313" key="2">
    <source>
        <dbReference type="EMBL" id="PHU40683.1"/>
    </source>
</evidence>
<dbReference type="Proteomes" id="UP000224317">
    <property type="component" value="Unassembled WGS sequence"/>
</dbReference>
<feature type="domain" description="Nitrogenase/oxidoreductase component 1" evidence="1">
    <location>
        <begin position="12"/>
        <end position="424"/>
    </location>
</feature>
<dbReference type="AlphaFoldDB" id="A0A2G3EC35"/>
<dbReference type="GO" id="GO:0016491">
    <property type="term" value="F:oxidoreductase activity"/>
    <property type="evidence" value="ECO:0007669"/>
    <property type="project" value="InterPro"/>
</dbReference>
<accession>A0A2G3EC35</accession>
<dbReference type="Pfam" id="PF00148">
    <property type="entry name" value="Oxidored_nitro"/>
    <property type="match status" value="1"/>
</dbReference>
<organism evidence="2 3">
    <name type="scientific">Pseudobutyrivibrio ruminis</name>
    <dbReference type="NCBI Taxonomy" id="46206"/>
    <lineage>
        <taxon>Bacteria</taxon>
        <taxon>Bacillati</taxon>
        <taxon>Bacillota</taxon>
        <taxon>Clostridia</taxon>
        <taxon>Lachnospirales</taxon>
        <taxon>Lachnospiraceae</taxon>
        <taxon>Pseudobutyrivibrio</taxon>
    </lineage>
</organism>
<dbReference type="PANTHER" id="PTHR33712">
    <property type="entry name" value="LIGHT-INDEPENDENT PROTOCHLOROPHYLLIDE REDUCTASE SUBUNIT B"/>
    <property type="match status" value="1"/>
</dbReference>
<dbReference type="SUPFAM" id="SSF53807">
    <property type="entry name" value="Helical backbone' metal receptor"/>
    <property type="match status" value="1"/>
</dbReference>
<protein>
    <submittedName>
        <fullName evidence="2">Nitrogenase molybdenum-iron protein</fullName>
    </submittedName>
</protein>
<dbReference type="InterPro" id="IPR050152">
    <property type="entry name" value="ChlB/BchB/BchZ"/>
</dbReference>
<keyword evidence="3" id="KW-1185">Reference proteome</keyword>
<dbReference type="PANTHER" id="PTHR33712:SF7">
    <property type="entry name" value="LIGHT-INDEPENDENT PROTOCHLOROPHYLLIDE REDUCTASE SUBUNIT B"/>
    <property type="match status" value="1"/>
</dbReference>
<name>A0A2G3EC35_9FIRM</name>
<evidence type="ECO:0000313" key="3">
    <source>
        <dbReference type="Proteomes" id="UP000224317"/>
    </source>
</evidence>
<sequence length="481" mass="53246">MSNVINNPRNGCALHGALQTVQEIEGVVPVVHANAGCGVINYLANSVSGSGESRYSGFAIPGTAAQERHVIFGGASRLREQIKNTIKVVNGDLYVILNSCESAMVGDDIDAMTREIVEQGEPVVDTLIAGFNGGSHYGYEHVLADILKSIDGVKKSDLEKDGRLVNIFGIVPQKDPYWQGNLEEIRRVLAGVGLKVNLFFGAYGGVEDLLNAKNAAVSVVFSRWGELPAKVLKDKFDIPVIIESSLPTSVDDERELFERISEIISIDAEVVDEFLNDEEKYLRHYLNRIREDISTYDLGKRAVIVGDEEQVLRYGKLFKDLFGSRIVSAVSTDTPKKDEEHETDNSELLKSIAENIYITSDKKDIADIIKRSHAEIVIGSSLEREIANNNEALLLEQSYPIYQKVFLNQTTAGIKGQVELVQNYISIVKEAAFDKKNNLKNYLKSVKGGETWHELSQGKSFIKNLNSTTESQTRAYTLAQK</sequence>
<dbReference type="RefSeq" id="WP_099413003.1">
    <property type="nucleotide sequence ID" value="NZ_PDYH01000014.1"/>
</dbReference>
<dbReference type="InterPro" id="IPR000510">
    <property type="entry name" value="Nase/OxRdtase_comp1"/>
</dbReference>
<gene>
    <name evidence="2" type="ORF">CSX00_04770</name>
</gene>
<proteinExistence type="predicted"/>
<dbReference type="EMBL" id="PDYH01000014">
    <property type="protein sequence ID" value="PHU40683.1"/>
    <property type="molecule type" value="Genomic_DNA"/>
</dbReference>
<evidence type="ECO:0000259" key="1">
    <source>
        <dbReference type="Pfam" id="PF00148"/>
    </source>
</evidence>
<dbReference type="Gene3D" id="3.40.50.1980">
    <property type="entry name" value="Nitrogenase molybdenum iron protein domain"/>
    <property type="match status" value="3"/>
</dbReference>
<reference evidence="2" key="1">
    <citation type="submission" date="2017-10" db="EMBL/GenBank/DDBJ databases">
        <title>Resolving the taxonomy of Roseburia spp., Eubacterium rectale and Agathobacter spp. through phylogenomic analysis.</title>
        <authorList>
            <person name="Sheridan P.O."/>
            <person name="Walker A.W."/>
            <person name="Duncan S.H."/>
            <person name="Scott K.P."/>
            <person name="Toole P.W.O."/>
            <person name="Luis P."/>
            <person name="Flint H.J."/>
        </authorList>
    </citation>
    <scope>NUCLEOTIDE SEQUENCE [LARGE SCALE GENOMIC DNA]</scope>
    <source>
        <strain evidence="2">JK10</strain>
    </source>
</reference>